<dbReference type="STRING" id="913774.A0A0C3HJD2"/>
<dbReference type="AlphaFoldDB" id="A0A0C3HJD2"/>
<organism evidence="4 5">
    <name type="scientific">Oidiodendron maius (strain Zn)</name>
    <dbReference type="NCBI Taxonomy" id="913774"/>
    <lineage>
        <taxon>Eukaryota</taxon>
        <taxon>Fungi</taxon>
        <taxon>Dikarya</taxon>
        <taxon>Ascomycota</taxon>
        <taxon>Pezizomycotina</taxon>
        <taxon>Leotiomycetes</taxon>
        <taxon>Leotiomycetes incertae sedis</taxon>
        <taxon>Myxotrichaceae</taxon>
        <taxon>Oidiodendron</taxon>
    </lineage>
</organism>
<name>A0A0C3HJD2_OIDMZ</name>
<dbReference type="InterPro" id="IPR008397">
    <property type="entry name" value="Alginate_lyase_dom"/>
</dbReference>
<keyword evidence="5" id="KW-1185">Reference proteome</keyword>
<dbReference type="InterPro" id="IPR008929">
    <property type="entry name" value="Chondroitin_lyas"/>
</dbReference>
<dbReference type="GO" id="GO:0042597">
    <property type="term" value="C:periplasmic space"/>
    <property type="evidence" value="ECO:0007669"/>
    <property type="project" value="InterPro"/>
</dbReference>
<reference evidence="4 5" key="1">
    <citation type="submission" date="2014-04" db="EMBL/GenBank/DDBJ databases">
        <authorList>
            <consortium name="DOE Joint Genome Institute"/>
            <person name="Kuo A."/>
            <person name="Martino E."/>
            <person name="Perotto S."/>
            <person name="Kohler A."/>
            <person name="Nagy L.G."/>
            <person name="Floudas D."/>
            <person name="Copeland A."/>
            <person name="Barry K.W."/>
            <person name="Cichocki N."/>
            <person name="Veneault-Fourrey C."/>
            <person name="LaButti K."/>
            <person name="Lindquist E.A."/>
            <person name="Lipzen A."/>
            <person name="Lundell T."/>
            <person name="Morin E."/>
            <person name="Murat C."/>
            <person name="Sun H."/>
            <person name="Tunlid A."/>
            <person name="Henrissat B."/>
            <person name="Grigoriev I.V."/>
            <person name="Hibbett D.S."/>
            <person name="Martin F."/>
            <person name="Nordberg H.P."/>
            <person name="Cantor M.N."/>
            <person name="Hua S.X."/>
        </authorList>
    </citation>
    <scope>NUCLEOTIDE SEQUENCE [LARGE SCALE GENOMIC DNA]</scope>
    <source>
        <strain evidence="4 5">Zn</strain>
    </source>
</reference>
<evidence type="ECO:0000313" key="5">
    <source>
        <dbReference type="Proteomes" id="UP000054321"/>
    </source>
</evidence>
<dbReference type="HOGENOM" id="CLU_031144_0_0_1"/>
<feature type="domain" description="Alginate lyase" evidence="3">
    <location>
        <begin position="69"/>
        <end position="349"/>
    </location>
</feature>
<dbReference type="Proteomes" id="UP000054321">
    <property type="component" value="Unassembled WGS sequence"/>
</dbReference>
<evidence type="ECO:0000256" key="2">
    <source>
        <dbReference type="ARBA" id="ARBA00023239"/>
    </source>
</evidence>
<proteinExistence type="predicted"/>
<evidence type="ECO:0000313" key="4">
    <source>
        <dbReference type="EMBL" id="KIN03165.1"/>
    </source>
</evidence>
<protein>
    <recommendedName>
        <fullName evidence="3">Alginate lyase domain-containing protein</fullName>
    </recommendedName>
</protein>
<evidence type="ECO:0000259" key="3">
    <source>
        <dbReference type="Pfam" id="PF05426"/>
    </source>
</evidence>
<dbReference type="EMBL" id="KN832874">
    <property type="protein sequence ID" value="KIN03165.1"/>
    <property type="molecule type" value="Genomic_DNA"/>
</dbReference>
<dbReference type="Gene3D" id="1.50.10.100">
    <property type="entry name" value="Chondroitin AC/alginate lyase"/>
    <property type="match status" value="1"/>
</dbReference>
<dbReference type="Pfam" id="PF05426">
    <property type="entry name" value="Alginate_lyase"/>
    <property type="match status" value="1"/>
</dbReference>
<dbReference type="GO" id="GO:0016829">
    <property type="term" value="F:lyase activity"/>
    <property type="evidence" value="ECO:0007669"/>
    <property type="project" value="UniProtKB-KW"/>
</dbReference>
<dbReference type="OrthoDB" id="63533at2759"/>
<dbReference type="SUPFAM" id="SSF48230">
    <property type="entry name" value="Chondroitin AC/alginate lyase"/>
    <property type="match status" value="1"/>
</dbReference>
<gene>
    <name evidence="4" type="ORF">OIDMADRAFT_40794</name>
</gene>
<sequence>MRAPAFLYLYGLRRPSLNEKVVVPGTVVIDGQRLVDVKEGIRRKDPACDSELKHLVAQADYWLTQGPWSVTTKAEAPPNGTLHDYASQAPYWWPSNTTNGCPYIDIDGVVNPEVNKYPDHLNRGLMFNSSYILSLAWYYTGHDQYAKHAGDILRTWFLNPSTKMNPNLEHAQIIPCKNSGRSIGIIDFSQEYTDVIDAAAILNTGAPGWTSDDVKGFKTWNSQFLTWLSQSDFGIEEANATNNHGTWANMQIAALALFTGNHSLALSTTKLATTFINGQILKNGTQPQEVARTRSFHYSNFNLAALLRWALIAEKLGINLYKYKGPQGQTLFAAVDAIIPAAVNGQKDWPFEELEFLRYAATDNIHAAANAGYAPAQKVVRKLQPPPGGDIFRLRPAPEQLDNIDVTS</sequence>
<reference evidence="5" key="2">
    <citation type="submission" date="2015-01" db="EMBL/GenBank/DDBJ databases">
        <title>Evolutionary Origins and Diversification of the Mycorrhizal Mutualists.</title>
        <authorList>
            <consortium name="DOE Joint Genome Institute"/>
            <consortium name="Mycorrhizal Genomics Consortium"/>
            <person name="Kohler A."/>
            <person name="Kuo A."/>
            <person name="Nagy L.G."/>
            <person name="Floudas D."/>
            <person name="Copeland A."/>
            <person name="Barry K.W."/>
            <person name="Cichocki N."/>
            <person name="Veneault-Fourrey C."/>
            <person name="LaButti K."/>
            <person name="Lindquist E.A."/>
            <person name="Lipzen A."/>
            <person name="Lundell T."/>
            <person name="Morin E."/>
            <person name="Murat C."/>
            <person name="Riley R."/>
            <person name="Ohm R."/>
            <person name="Sun H."/>
            <person name="Tunlid A."/>
            <person name="Henrissat B."/>
            <person name="Grigoriev I.V."/>
            <person name="Hibbett D.S."/>
            <person name="Martin F."/>
        </authorList>
    </citation>
    <scope>NUCLEOTIDE SEQUENCE [LARGE SCALE GENOMIC DNA]</scope>
    <source>
        <strain evidence="5">Zn</strain>
    </source>
</reference>
<keyword evidence="1" id="KW-0732">Signal</keyword>
<dbReference type="InParanoid" id="A0A0C3HJD2"/>
<evidence type="ECO:0000256" key="1">
    <source>
        <dbReference type="ARBA" id="ARBA00022729"/>
    </source>
</evidence>
<keyword evidence="2" id="KW-0456">Lyase</keyword>
<accession>A0A0C3HJD2</accession>